<dbReference type="SUPFAM" id="SSF48726">
    <property type="entry name" value="Immunoglobulin"/>
    <property type="match status" value="1"/>
</dbReference>
<keyword evidence="4" id="KW-0325">Glycoprotein</keyword>
<dbReference type="InterPro" id="IPR015631">
    <property type="entry name" value="CD2/SLAM_rcpt"/>
</dbReference>
<dbReference type="InterPro" id="IPR013783">
    <property type="entry name" value="Ig-like_fold"/>
</dbReference>
<keyword evidence="3" id="KW-0472">Membrane</keyword>
<dbReference type="PANTHER" id="PTHR12080">
    <property type="entry name" value="SIGNALING LYMPHOCYTIC ACTIVATION MOLECULE"/>
    <property type="match status" value="1"/>
</dbReference>
<gene>
    <name evidence="5" type="ORF">HF521_019014</name>
</gene>
<sequence length="266" mass="29400">MKDYYGYCFSFSGKLLIGILCSMYVVSADTNTMTVYRAIGSSLDLTVNYPKESVSSVRWKFNEKQFAGYTQSHAYSQQQSQFAGRLKEENDKVGITVQDLQPQDSGMFLMLVDGTERQYPTQIFTVYIENPITVVQIEKNLTWRVSTNSCDVDMKCAAFGAESVSYRWSGYRNVNGAQLQFSLSPAEEAVTLNCTAANNVSSNTSIETLSCNAEQPKTDAPLAVLKLVSSLVAASPYLLVTIILGVKCYGTQGDHDSQYADTVIEE</sequence>
<evidence type="ECO:0000256" key="4">
    <source>
        <dbReference type="ARBA" id="ARBA00023180"/>
    </source>
</evidence>
<organism evidence="5 6">
    <name type="scientific">Silurus meridionalis</name>
    <name type="common">Southern catfish</name>
    <name type="synonym">Silurus soldatovi meridionalis</name>
    <dbReference type="NCBI Taxonomy" id="175797"/>
    <lineage>
        <taxon>Eukaryota</taxon>
        <taxon>Metazoa</taxon>
        <taxon>Chordata</taxon>
        <taxon>Craniata</taxon>
        <taxon>Vertebrata</taxon>
        <taxon>Euteleostomi</taxon>
        <taxon>Actinopterygii</taxon>
        <taxon>Neopterygii</taxon>
        <taxon>Teleostei</taxon>
        <taxon>Ostariophysi</taxon>
        <taxon>Siluriformes</taxon>
        <taxon>Siluridae</taxon>
        <taxon>Silurus</taxon>
    </lineage>
</organism>
<dbReference type="Gene3D" id="2.60.40.10">
    <property type="entry name" value="Immunoglobulins"/>
    <property type="match status" value="2"/>
</dbReference>
<evidence type="ECO:0000256" key="1">
    <source>
        <dbReference type="ARBA" id="ARBA00004370"/>
    </source>
</evidence>
<name>A0A8T0BK57_SILME</name>
<protein>
    <recommendedName>
        <fullName evidence="7">SLAM family member 8-like</fullName>
    </recommendedName>
</protein>
<dbReference type="EMBL" id="JABFDY010000006">
    <property type="protein sequence ID" value="KAF7705760.1"/>
    <property type="molecule type" value="Genomic_DNA"/>
</dbReference>
<evidence type="ECO:0000256" key="3">
    <source>
        <dbReference type="ARBA" id="ARBA00023136"/>
    </source>
</evidence>
<reference evidence="5" key="1">
    <citation type="submission" date="2020-08" db="EMBL/GenBank/DDBJ databases">
        <title>Chromosome-level assembly of Southern catfish (Silurus meridionalis) provides insights into visual adaptation to the nocturnal and benthic lifestyles.</title>
        <authorList>
            <person name="Zhang Y."/>
            <person name="Wang D."/>
            <person name="Peng Z."/>
        </authorList>
    </citation>
    <scope>NUCLEOTIDE SEQUENCE</scope>
    <source>
        <strain evidence="5">SWU-2019-XX</strain>
        <tissue evidence="5">Muscle</tissue>
    </source>
</reference>
<accession>A0A8T0BK57</accession>
<evidence type="ECO:0000256" key="2">
    <source>
        <dbReference type="ARBA" id="ARBA00022729"/>
    </source>
</evidence>
<evidence type="ECO:0000313" key="6">
    <source>
        <dbReference type="Proteomes" id="UP000606274"/>
    </source>
</evidence>
<comment type="caution">
    <text evidence="5">The sequence shown here is derived from an EMBL/GenBank/DDBJ whole genome shotgun (WGS) entry which is preliminary data.</text>
</comment>
<proteinExistence type="predicted"/>
<keyword evidence="6" id="KW-1185">Reference proteome</keyword>
<dbReference type="GO" id="GO:0005911">
    <property type="term" value="C:cell-cell junction"/>
    <property type="evidence" value="ECO:0007669"/>
    <property type="project" value="TreeGrafter"/>
</dbReference>
<dbReference type="InterPro" id="IPR036179">
    <property type="entry name" value="Ig-like_dom_sf"/>
</dbReference>
<evidence type="ECO:0008006" key="7">
    <source>
        <dbReference type="Google" id="ProtNLM"/>
    </source>
</evidence>
<evidence type="ECO:0000313" key="5">
    <source>
        <dbReference type="EMBL" id="KAF7705760.1"/>
    </source>
</evidence>
<dbReference type="Proteomes" id="UP000606274">
    <property type="component" value="Unassembled WGS sequence"/>
</dbReference>
<dbReference type="GO" id="GO:0016020">
    <property type="term" value="C:membrane"/>
    <property type="evidence" value="ECO:0007669"/>
    <property type="project" value="UniProtKB-SubCell"/>
</dbReference>
<dbReference type="AlphaFoldDB" id="A0A8T0BK57"/>
<keyword evidence="2" id="KW-0732">Signal</keyword>
<dbReference type="PANTHER" id="PTHR12080:SF59">
    <property type="entry name" value="HEPATIC AND GLIAL CELL ADHESION MOLECULE"/>
    <property type="match status" value="1"/>
</dbReference>
<comment type="subcellular location">
    <subcellularLocation>
        <location evidence="1">Membrane</location>
    </subcellularLocation>
</comment>
<dbReference type="OrthoDB" id="9835793at2759"/>